<comment type="caution">
    <text evidence="1">The sequence shown here is derived from an EMBL/GenBank/DDBJ whole genome shotgun (WGS) entry which is preliminary data.</text>
</comment>
<proteinExistence type="predicted"/>
<sequence length="113" mass="12673">MSATRYPETPDGRYFVAKGRLWRKSDPALDEGARQAAVNDLMAARRAVRDARTEAETRAARARVDAAKVALGERGPVWWIDGTPDEGRNHPKNTRYADWWAALPAAERQRGLN</sequence>
<keyword evidence="2" id="KW-1185">Reference proteome</keyword>
<dbReference type="AlphaFoldDB" id="A0A2T7G0R8"/>
<evidence type="ECO:0000313" key="2">
    <source>
        <dbReference type="Proteomes" id="UP000244817"/>
    </source>
</evidence>
<protein>
    <submittedName>
        <fullName evidence="1">Uncharacterized protein</fullName>
    </submittedName>
</protein>
<name>A0A2T7G0R8_9RHOB</name>
<evidence type="ECO:0000313" key="1">
    <source>
        <dbReference type="EMBL" id="PVA08007.1"/>
    </source>
</evidence>
<organism evidence="1 2">
    <name type="scientific">Thalassorhabdomicrobium marinisediminis</name>
    <dbReference type="NCBI Taxonomy" id="2170577"/>
    <lineage>
        <taxon>Bacteria</taxon>
        <taxon>Pseudomonadati</taxon>
        <taxon>Pseudomonadota</taxon>
        <taxon>Alphaproteobacteria</taxon>
        <taxon>Rhodobacterales</taxon>
        <taxon>Paracoccaceae</taxon>
        <taxon>Thalassorhabdomicrobium</taxon>
    </lineage>
</organism>
<gene>
    <name evidence="1" type="ORF">DC363_00460</name>
</gene>
<dbReference type="OrthoDB" id="34459at2"/>
<dbReference type="Proteomes" id="UP000244817">
    <property type="component" value="Unassembled WGS sequence"/>
</dbReference>
<accession>A0A2T7G0R8</accession>
<reference evidence="1 2" key="1">
    <citation type="submission" date="2018-04" db="EMBL/GenBank/DDBJ databases">
        <title>Pelagivirga bohaiensis gen. nov., sp. nov., a bacterium isolated from the Bohai Sea.</title>
        <authorList>
            <person name="Ji X."/>
        </authorList>
    </citation>
    <scope>NUCLEOTIDE SEQUENCE [LARGE SCALE GENOMIC DNA]</scope>
    <source>
        <strain evidence="1 2">BH-SD16</strain>
    </source>
</reference>
<dbReference type="EMBL" id="QCYG01000001">
    <property type="protein sequence ID" value="PVA08007.1"/>
    <property type="molecule type" value="Genomic_DNA"/>
</dbReference>
<dbReference type="RefSeq" id="WP_108639163.1">
    <property type="nucleotide sequence ID" value="NZ_QCYG01000001.1"/>
</dbReference>